<sequence length="79" mass="8564">THKPDCIRSSLAALSVSVYTGGLRLDLPSLLNNGNIADPSSGKTYCHHLRQGSRVRDLSCYLVVCLLLPPITPLKKAFT</sequence>
<dbReference type="MGI" id="MGI:1925643">
    <property type="gene designation" value="2610318M16Rik"/>
</dbReference>
<feature type="non-terminal residue" evidence="1">
    <location>
        <position position="79"/>
    </location>
</feature>
<reference evidence="1" key="3">
    <citation type="journal article" date="2000" name="Genome Res.">
        <title>RIKEN integrated sequence analysis (RISA) system--384-format sequencing pipeline with 384 multicapillary sequencer.</title>
        <authorList>
            <person name="Shibata K."/>
            <person name="Itoh M."/>
            <person name="Aizawa K."/>
            <person name="Nagaoka S."/>
            <person name="Sasaki N."/>
            <person name="Carninci P."/>
            <person name="Konno H."/>
            <person name="Akiyama J."/>
            <person name="Nishi K."/>
            <person name="Kitsunai T."/>
            <person name="Tashiro H."/>
            <person name="Itoh M."/>
            <person name="Sumi N."/>
            <person name="Ishii Y."/>
            <person name="Nakamura S."/>
            <person name="Hazama M."/>
            <person name="Nishine T."/>
            <person name="Harada A."/>
            <person name="Yamamoto R."/>
            <person name="Matsumoto H."/>
            <person name="Sakaguchi S."/>
            <person name="Ikegami T."/>
            <person name="Kashiwagi K."/>
            <person name="Fujiwake S."/>
            <person name="Inoue K."/>
            <person name="Togawa Y."/>
            <person name="Izawa M."/>
            <person name="Ohara E."/>
            <person name="Watahiki M."/>
            <person name="Yoneda Y."/>
            <person name="Ishikawa T."/>
            <person name="Ozawa K."/>
            <person name="Tanaka T."/>
            <person name="Matsuura S."/>
            <person name="Kawai J."/>
            <person name="Okazaki Y."/>
            <person name="Muramatsu M."/>
            <person name="Inoue Y."/>
            <person name="Kira A."/>
            <person name="Hayashizaki Y."/>
        </authorList>
    </citation>
    <scope>NUCLEOTIDE SEQUENCE</scope>
    <source>
        <strain evidence="1">C57BL/6J</strain>
        <tissue evidence="1">Whole body</tissue>
    </source>
</reference>
<reference evidence="1" key="8">
    <citation type="journal article" date="2005" name="Science">
        <title>Antisense Transcription in the Mammalian Transcriptome.</title>
        <authorList>
            <consortium name="RIKEN Genome Exploration Research Group and Genome Science Group (Genome Network Project Core Group) and the FANTOM Consortium"/>
        </authorList>
    </citation>
    <scope>NUCLEOTIDE SEQUENCE</scope>
    <source>
        <strain evidence="1">C57BL/6J</strain>
        <tissue evidence="1">Whole body</tissue>
    </source>
</reference>
<evidence type="ECO:0000313" key="1">
    <source>
        <dbReference type="EMBL" id="BAC25582.2"/>
    </source>
</evidence>
<dbReference type="EMBL" id="AK019187">
    <property type="protein sequence ID" value="BAC25582.2"/>
    <property type="molecule type" value="mRNA"/>
</dbReference>
<name>Q8BT56_MOUSE</name>
<reference evidence="1" key="1">
    <citation type="journal article" date="1999" name="Methods Enzymol.">
        <title>High-efficiency full-length cDNA cloning.</title>
        <authorList>
            <person name="Carninci P."/>
            <person name="Hayashizaki Y."/>
        </authorList>
    </citation>
    <scope>NUCLEOTIDE SEQUENCE</scope>
    <source>
        <strain evidence="1">C57BL/6J</strain>
        <tissue evidence="1">Whole body</tissue>
    </source>
</reference>
<organism evidence="1">
    <name type="scientific">Mus musculus</name>
    <name type="common">Mouse</name>
    <dbReference type="NCBI Taxonomy" id="10090"/>
    <lineage>
        <taxon>Eukaryota</taxon>
        <taxon>Metazoa</taxon>
        <taxon>Chordata</taxon>
        <taxon>Craniata</taxon>
        <taxon>Vertebrata</taxon>
        <taxon>Euteleostomi</taxon>
        <taxon>Mammalia</taxon>
        <taxon>Eutheria</taxon>
        <taxon>Euarchontoglires</taxon>
        <taxon>Glires</taxon>
        <taxon>Rodentia</taxon>
        <taxon>Myomorpha</taxon>
        <taxon>Muroidea</taxon>
        <taxon>Muridae</taxon>
        <taxon>Murinae</taxon>
        <taxon>Mus</taxon>
        <taxon>Mus</taxon>
    </lineage>
</organism>
<proteinExistence type="evidence at transcript level"/>
<reference evidence="1" key="2">
    <citation type="journal article" date="2000" name="Genome Res.">
        <title>Normalization and subtraction of cap-trapper-selected cDNAs to prepare full-length cDNA libraries for rapid discovery of new genes.</title>
        <authorList>
            <person name="Carninci P."/>
            <person name="Shibata Y."/>
            <person name="Hayatsu N."/>
            <person name="Sugahara Y."/>
            <person name="Shibata K."/>
            <person name="Itoh M."/>
            <person name="Konno H."/>
            <person name="Okazaki Y."/>
            <person name="Muramatsu M."/>
            <person name="Hayashizaki Y."/>
        </authorList>
    </citation>
    <scope>NUCLEOTIDE SEQUENCE</scope>
    <source>
        <strain evidence="1">C57BL/6J</strain>
        <tissue evidence="1">Whole body</tissue>
    </source>
</reference>
<dbReference type="AGR" id="MGI:1925643"/>
<reference evidence="1" key="4">
    <citation type="submission" date="2000-08" db="EMBL/GenBank/DDBJ databases">
        <authorList>
            <person name="Adachi J."/>
            <person name="Aizawa K."/>
            <person name="Akahira S."/>
            <person name="Akimura T."/>
            <person name="Arai A."/>
            <person name="Aono H."/>
            <person name="Arakawa T."/>
            <person name="Bono H."/>
            <person name="Carninci P."/>
            <person name="Fukuda S."/>
            <person name="Fukunishi Y."/>
            <person name="Furuno M."/>
            <person name="Hanagaki T."/>
            <person name="Hara A."/>
            <person name="Hayatsu N."/>
            <person name="Hiramoto K."/>
            <person name="Hiraoka T."/>
            <person name="Hori F."/>
            <person name="Imotani K."/>
            <person name="Ishii Y."/>
            <person name="Itoh M."/>
            <person name="Izawa M."/>
            <person name="Kasukawa T."/>
            <person name="Kato H."/>
            <person name="Kawai J."/>
            <person name="Kojima Y."/>
            <person name="Konno H."/>
            <person name="Kouda M."/>
            <person name="Koya S."/>
            <person name="Kurihara C."/>
            <person name="Matsuyama T."/>
            <person name="Miyazaki A."/>
            <person name="Nishi K."/>
            <person name="Nomura K."/>
            <person name="Numazaki R."/>
            <person name="Ohno M."/>
            <person name="Okazaki Y."/>
            <person name="Okido T."/>
            <person name="Owa C."/>
            <person name="Saito H."/>
            <person name="Saito R."/>
            <person name="Sakai C."/>
            <person name="Sakai K."/>
            <person name="Sano H."/>
            <person name="Sasaki D."/>
            <person name="Shibata K."/>
            <person name="Shibata Y."/>
            <person name="Shinagawa A."/>
            <person name="Shiraki T."/>
            <person name="Sogabe Y."/>
            <person name="Suzuki H."/>
            <person name="Tagami M."/>
            <person name="Tagawa A."/>
            <person name="Takahashi F."/>
            <person name="Tanaka T."/>
            <person name="Tejima Y."/>
            <person name="Toya T."/>
            <person name="Yamamura T."/>
            <person name="Yasunishi A."/>
            <person name="Yoshida K."/>
            <person name="Yoshino M."/>
            <person name="Muramatsu M."/>
            <person name="Hayashizaki Y."/>
        </authorList>
    </citation>
    <scope>NUCLEOTIDE SEQUENCE</scope>
    <source>
        <strain evidence="1">C57BL/6J</strain>
        <tissue evidence="1">Whole body</tissue>
    </source>
</reference>
<reference evidence="1" key="6">
    <citation type="journal article" date="2002" name="Nature">
        <title>Analysis of the mouse transcriptome based on functional annotation of 60,770 full-length cDNAs.</title>
        <authorList>
            <consortium name="The FANTOM Consortium and the RIKEN Genome Exploration Research Group Phase I and II Team"/>
        </authorList>
    </citation>
    <scope>NUCLEOTIDE SEQUENCE</scope>
    <source>
        <strain evidence="1">C57BL/6J</strain>
        <tissue evidence="1">Whole body</tissue>
    </source>
</reference>
<accession>Q8BT56</accession>
<feature type="non-terminal residue" evidence="1">
    <location>
        <position position="1"/>
    </location>
</feature>
<dbReference type="AlphaFoldDB" id="Q8BT56"/>
<gene>
    <name evidence="2" type="primary">2610318M16Rik</name>
</gene>
<reference evidence="1" key="5">
    <citation type="journal article" date="2001" name="Nature">
        <title>Functional annotation of a full-length mouse cDNA collection.</title>
        <authorList>
            <consortium name="The RIKEN Genome Exploration Research Group Phase II Team and the FANTOM Consortium"/>
        </authorList>
    </citation>
    <scope>NUCLEOTIDE SEQUENCE</scope>
    <source>
        <strain evidence="1">C57BL/6J</strain>
        <tissue evidence="1">Whole body</tissue>
    </source>
</reference>
<evidence type="ECO:0000313" key="2">
    <source>
        <dbReference type="MGI" id="MGI:1925643"/>
    </source>
</evidence>
<protein>
    <submittedName>
        <fullName evidence="1">Uncharacterized protein</fullName>
    </submittedName>
</protein>
<reference evidence="1" key="7">
    <citation type="journal article" date="2005" name="Science">
        <title>The Transcriptional Landscape of the Mammalian Genome.</title>
        <authorList>
            <consortium name="The FANTOM Consortium"/>
            <consortium name="Riken Genome Exploration Research Group and Genome Science Group (Genome Network Project Core Group)"/>
        </authorList>
    </citation>
    <scope>NUCLEOTIDE SEQUENCE</scope>
    <source>
        <strain evidence="1">C57BL/6J</strain>
        <tissue evidence="1">Whole body</tissue>
    </source>
</reference>